<dbReference type="Proteomes" id="UP001148838">
    <property type="component" value="Unassembled WGS sequence"/>
</dbReference>
<name>A0ABQ8T4W3_PERAM</name>
<evidence type="ECO:0000313" key="1">
    <source>
        <dbReference type="EMBL" id="KAJ4441278.1"/>
    </source>
</evidence>
<keyword evidence="2" id="KW-1185">Reference proteome</keyword>
<sequence>MGVFFSFYKKYTTHQCLQAGGGRMKGTRHIRIRIGEKDTIPKRERPEKKKKRFLICSRHLKDFNFHAPPSNHVRVSSTNFIQRSSKYNIKNNENNVTAAVIGSSERAPTFRLLSRSRNIPCATRYCKPATAGQVSSSDSEHCYFGTEGSDLLFIFATVPRPQQYSASSCDERVMERRKILSGACVDFGPAFIDIYDVVQRAATRGNPRASKAIGLEVNPEKTKYMIMSRDKNIVRNGNIKIGDLCFEEVEKFKYLGATVTNINDTREEIKRRINMGNACYYSVEKLLSSSLLSKNLKVRIHKTVIGLLPVFLYGCETWTLTLREEHRLRVFENKVLRKIFGAKRDEITGEWRKLHNAELHSLYSSHDIIRNIKSRRLRWAGHVARMGESRNPYRVLVGRPEGKRPLGRPRCRWEDNIKMDLREVGYDDRDWINLAQDRDRWRAYVRAAMNLRVP</sequence>
<dbReference type="PANTHER" id="PTHR47027:SF20">
    <property type="entry name" value="REVERSE TRANSCRIPTASE-LIKE PROTEIN WITH RNA-DIRECTED DNA POLYMERASE DOMAIN"/>
    <property type="match status" value="1"/>
</dbReference>
<organism evidence="1 2">
    <name type="scientific">Periplaneta americana</name>
    <name type="common">American cockroach</name>
    <name type="synonym">Blatta americana</name>
    <dbReference type="NCBI Taxonomy" id="6978"/>
    <lineage>
        <taxon>Eukaryota</taxon>
        <taxon>Metazoa</taxon>
        <taxon>Ecdysozoa</taxon>
        <taxon>Arthropoda</taxon>
        <taxon>Hexapoda</taxon>
        <taxon>Insecta</taxon>
        <taxon>Pterygota</taxon>
        <taxon>Neoptera</taxon>
        <taxon>Polyneoptera</taxon>
        <taxon>Dictyoptera</taxon>
        <taxon>Blattodea</taxon>
        <taxon>Blattoidea</taxon>
        <taxon>Blattidae</taxon>
        <taxon>Blattinae</taxon>
        <taxon>Periplaneta</taxon>
    </lineage>
</organism>
<evidence type="ECO:0000313" key="2">
    <source>
        <dbReference type="Proteomes" id="UP001148838"/>
    </source>
</evidence>
<protein>
    <submittedName>
        <fullName evidence="1">Uncharacterized protein</fullName>
    </submittedName>
</protein>
<dbReference type="PANTHER" id="PTHR47027">
    <property type="entry name" value="REVERSE TRANSCRIPTASE DOMAIN-CONTAINING PROTEIN"/>
    <property type="match status" value="1"/>
</dbReference>
<dbReference type="EMBL" id="JAJSOF020000015">
    <property type="protein sequence ID" value="KAJ4441278.1"/>
    <property type="molecule type" value="Genomic_DNA"/>
</dbReference>
<comment type="caution">
    <text evidence="1">The sequence shown here is derived from an EMBL/GenBank/DDBJ whole genome shotgun (WGS) entry which is preliminary data.</text>
</comment>
<proteinExistence type="predicted"/>
<accession>A0ABQ8T4W3</accession>
<gene>
    <name evidence="1" type="ORF">ANN_11132</name>
</gene>
<reference evidence="1 2" key="1">
    <citation type="journal article" date="2022" name="Allergy">
        <title>Genome assembly and annotation of Periplaneta americana reveal a comprehensive cockroach allergen profile.</title>
        <authorList>
            <person name="Wang L."/>
            <person name="Xiong Q."/>
            <person name="Saelim N."/>
            <person name="Wang L."/>
            <person name="Nong W."/>
            <person name="Wan A.T."/>
            <person name="Shi M."/>
            <person name="Liu X."/>
            <person name="Cao Q."/>
            <person name="Hui J.H.L."/>
            <person name="Sookrung N."/>
            <person name="Leung T.F."/>
            <person name="Tungtrongchitr A."/>
            <person name="Tsui S.K.W."/>
        </authorList>
    </citation>
    <scope>NUCLEOTIDE SEQUENCE [LARGE SCALE GENOMIC DNA]</scope>
    <source>
        <strain evidence="1">PWHHKU_190912</strain>
    </source>
</reference>